<feature type="region of interest" description="Disordered" evidence="1">
    <location>
        <begin position="1"/>
        <end position="22"/>
    </location>
</feature>
<evidence type="ECO:0000256" key="1">
    <source>
        <dbReference type="SAM" id="MobiDB-lite"/>
    </source>
</evidence>
<name>A0A9Q3D5I9_9BASI</name>
<comment type="caution">
    <text evidence="2">The sequence shown here is derived from an EMBL/GenBank/DDBJ whole genome shotgun (WGS) entry which is preliminary data.</text>
</comment>
<feature type="region of interest" description="Disordered" evidence="1">
    <location>
        <begin position="78"/>
        <end position="106"/>
    </location>
</feature>
<gene>
    <name evidence="2" type="ORF">O181_035468</name>
</gene>
<evidence type="ECO:0000313" key="2">
    <source>
        <dbReference type="EMBL" id="MBW0495753.1"/>
    </source>
</evidence>
<evidence type="ECO:0000313" key="3">
    <source>
        <dbReference type="Proteomes" id="UP000765509"/>
    </source>
</evidence>
<dbReference type="OrthoDB" id="2506366at2759"/>
<accession>A0A9Q3D5I9</accession>
<dbReference type="AlphaFoldDB" id="A0A9Q3D5I9"/>
<proteinExistence type="predicted"/>
<dbReference type="EMBL" id="AVOT02013273">
    <property type="protein sequence ID" value="MBW0495753.1"/>
    <property type="molecule type" value="Genomic_DNA"/>
</dbReference>
<protein>
    <submittedName>
        <fullName evidence="2">Uncharacterized protein</fullName>
    </submittedName>
</protein>
<organism evidence="2 3">
    <name type="scientific">Austropuccinia psidii MF-1</name>
    <dbReference type="NCBI Taxonomy" id="1389203"/>
    <lineage>
        <taxon>Eukaryota</taxon>
        <taxon>Fungi</taxon>
        <taxon>Dikarya</taxon>
        <taxon>Basidiomycota</taxon>
        <taxon>Pucciniomycotina</taxon>
        <taxon>Pucciniomycetes</taxon>
        <taxon>Pucciniales</taxon>
        <taxon>Sphaerophragmiaceae</taxon>
        <taxon>Austropuccinia</taxon>
    </lineage>
</organism>
<keyword evidence="3" id="KW-1185">Reference proteome</keyword>
<dbReference type="Proteomes" id="UP000765509">
    <property type="component" value="Unassembled WGS sequence"/>
</dbReference>
<reference evidence="2" key="1">
    <citation type="submission" date="2021-03" db="EMBL/GenBank/DDBJ databases">
        <title>Draft genome sequence of rust myrtle Austropuccinia psidii MF-1, a brazilian biotype.</title>
        <authorList>
            <person name="Quecine M.C."/>
            <person name="Pachon D.M.R."/>
            <person name="Bonatelli M.L."/>
            <person name="Correr F.H."/>
            <person name="Franceschini L.M."/>
            <person name="Leite T.F."/>
            <person name="Margarido G.R.A."/>
            <person name="Almeida C.A."/>
            <person name="Ferrarezi J.A."/>
            <person name="Labate C.A."/>
        </authorList>
    </citation>
    <scope>NUCLEOTIDE SEQUENCE</scope>
    <source>
        <strain evidence="2">MF-1</strain>
    </source>
</reference>
<sequence length="106" mass="12131">MKELTKSLKEQKEPSKKEISKEKDGIKQFINQLSELTGLDKPLKRNTICFQESNKELNTKFNNILASSSQLPYIPAEQGPRPKYKSTHCIKDGNTFSRINDSTEDI</sequence>